<evidence type="ECO:0000256" key="9">
    <source>
        <dbReference type="PROSITE-ProRule" id="PRU00492"/>
    </source>
</evidence>
<keyword evidence="6 10" id="KW-0560">Oxidoreductase</keyword>
<dbReference type="GO" id="GO:0009263">
    <property type="term" value="P:deoxyribonucleotide biosynthetic process"/>
    <property type="evidence" value="ECO:0007669"/>
    <property type="project" value="UniProtKB-KW"/>
</dbReference>
<feature type="region of interest" description="Disordered" evidence="11">
    <location>
        <begin position="789"/>
        <end position="858"/>
    </location>
</feature>
<comment type="catalytic activity">
    <reaction evidence="8 10">
        <text>a 2'-deoxyribonucleoside 5'-diphosphate + [thioredoxin]-disulfide + H2O = a ribonucleoside 5'-diphosphate + [thioredoxin]-dithiol</text>
        <dbReference type="Rhea" id="RHEA:23252"/>
        <dbReference type="Rhea" id="RHEA-COMP:10698"/>
        <dbReference type="Rhea" id="RHEA-COMP:10700"/>
        <dbReference type="ChEBI" id="CHEBI:15377"/>
        <dbReference type="ChEBI" id="CHEBI:29950"/>
        <dbReference type="ChEBI" id="CHEBI:50058"/>
        <dbReference type="ChEBI" id="CHEBI:57930"/>
        <dbReference type="ChEBI" id="CHEBI:73316"/>
        <dbReference type="EC" id="1.17.4.1"/>
    </reaction>
</comment>
<protein>
    <recommendedName>
        <fullName evidence="2 10">Ribonucleoside-diphosphate reductase</fullName>
        <ecNumber evidence="2 10">1.17.4.1</ecNumber>
    </recommendedName>
</protein>
<dbReference type="Pfam" id="PF02867">
    <property type="entry name" value="Ribonuc_red_lgC"/>
    <property type="match status" value="1"/>
</dbReference>
<evidence type="ECO:0000313" key="14">
    <source>
        <dbReference type="Proteomes" id="UP000319263"/>
    </source>
</evidence>
<dbReference type="PANTHER" id="PTHR11573:SF6">
    <property type="entry name" value="RIBONUCLEOSIDE-DIPHOSPHATE REDUCTASE LARGE SUBUNIT"/>
    <property type="match status" value="1"/>
</dbReference>
<evidence type="ECO:0000256" key="2">
    <source>
        <dbReference type="ARBA" id="ARBA00012274"/>
    </source>
</evidence>
<accession>A0A516PYY8</accession>
<dbReference type="AlphaFoldDB" id="A0A516PYY8"/>
<proteinExistence type="inferred from homology"/>
<sequence length="872" mass="97559">MTSTSEINPTEITVIKRDGTRAPYDGYEIARSIEEASRGLDDSVTRATQIASELEITLFDGITSRQLDEAVIQVALGNVKDDPAFDTIAARLLIKTFYKAVLGDGISRDDLRERHRSHFAGYLQQSVDSGLLDHRLTELFDLDRLAAALDPDRDDLLRYIGAQTLRTRYMTSTHDGQPLEVPQFFWMRVAMGLSLNEDDPTSVAISLYDRMSRLEYLAAGSTLVNAGTAYAQLSNCFVMQAEDDIEHIAKSIRDVMWITKGTGGIGFSVTKLRSEGSPIRSNNTTSTGPIPFMHTIDSTLRAVSRGGKKFGALCFYMENWHLDFAQFLDLRQNSGDPYRRARTANTAVWISDEFMKRVERDDDWYLFDPLEVADLVELSGAAFSQRYNEYVAMAERGEIQRFAKVRAREQYRSILISLQTTSHPWLTWKDTINTRALNNNTGTIHLSNLCTEICLPQDRDNISVCNLASINLSRHLIGAKQQARIDWKRLAESVRLAVRQLDNLVDITISSVPESERSNELNRAVGLGLMGFTDLTERLGLSYESEQAYELIDELTEFISYHAIDASADLARMRGSYANFAGSRWSQGLVPIDTLDALESDRGIPVEVDRATRLDWDGLRAKVKGGMRNATLMAIAPTASIGLVAGTTPGLDPQFSQIFSRATSAGKFLEVNRNLVADLVERGLWDEVKDELLRTQGDLSKINSVPWDLKETYRTSFQLSPYAYLNVAARAQKWIDQAISRNIYLAGRDIGEMVDLYSAAWKMGVKTTYYLHMMPRHTAEQSTVKINKAEQLRSQESASTSRSSSGGRRGFGGFARPSSPRSPEPQADSTVLPVIDTDAERVTQHEGYDTEEVDGAYCPIDPQERLQCESCQ</sequence>
<dbReference type="InterPro" id="IPR000788">
    <property type="entry name" value="RNR_lg_C"/>
</dbReference>
<dbReference type="PROSITE" id="PS00089">
    <property type="entry name" value="RIBORED_LARGE"/>
    <property type="match status" value="1"/>
</dbReference>
<evidence type="ECO:0000256" key="11">
    <source>
        <dbReference type="SAM" id="MobiDB-lite"/>
    </source>
</evidence>
<dbReference type="NCBIfam" id="TIGR02506">
    <property type="entry name" value="NrdE_NrdA"/>
    <property type="match status" value="1"/>
</dbReference>
<dbReference type="PROSITE" id="PS51161">
    <property type="entry name" value="ATP_CONE"/>
    <property type="match status" value="1"/>
</dbReference>
<organism evidence="13 14">
    <name type="scientific">Microlunatus elymi</name>
    <dbReference type="NCBI Taxonomy" id="2596828"/>
    <lineage>
        <taxon>Bacteria</taxon>
        <taxon>Bacillati</taxon>
        <taxon>Actinomycetota</taxon>
        <taxon>Actinomycetes</taxon>
        <taxon>Propionibacteriales</taxon>
        <taxon>Propionibacteriaceae</taxon>
        <taxon>Microlunatus</taxon>
    </lineage>
</organism>
<comment type="similarity">
    <text evidence="1 10">Belongs to the ribonucleoside diphosphate reductase large chain family.</text>
</comment>
<evidence type="ECO:0000256" key="7">
    <source>
        <dbReference type="ARBA" id="ARBA00023116"/>
    </source>
</evidence>
<dbReference type="SUPFAM" id="SSF48168">
    <property type="entry name" value="R1 subunit of ribonucleotide reductase, N-terminal domain"/>
    <property type="match status" value="1"/>
</dbReference>
<dbReference type="OrthoDB" id="9762933at2"/>
<reference evidence="13 14" key="1">
    <citation type="submission" date="2019-07" db="EMBL/GenBank/DDBJ databases">
        <title>Microlunatus dokdonensis sp. nov. isolated from the rhizospheric soil of the wild plant Elymus tsukushiensis.</title>
        <authorList>
            <person name="Ghim S.-Y."/>
            <person name="Hwang Y.-J."/>
            <person name="Son J.-S."/>
            <person name="Shin J.-H."/>
        </authorList>
    </citation>
    <scope>NUCLEOTIDE SEQUENCE [LARGE SCALE GENOMIC DNA]</scope>
    <source>
        <strain evidence="13 14">KUDC0627</strain>
    </source>
</reference>
<feature type="domain" description="ATP-cone" evidence="12">
    <location>
        <begin position="12"/>
        <end position="103"/>
    </location>
</feature>
<evidence type="ECO:0000256" key="1">
    <source>
        <dbReference type="ARBA" id="ARBA00010406"/>
    </source>
</evidence>
<dbReference type="GO" id="GO:0005524">
    <property type="term" value="F:ATP binding"/>
    <property type="evidence" value="ECO:0007669"/>
    <property type="project" value="UniProtKB-UniRule"/>
</dbReference>
<dbReference type="Pfam" id="PF03477">
    <property type="entry name" value="ATP-cone"/>
    <property type="match status" value="1"/>
</dbReference>
<dbReference type="GO" id="GO:0004748">
    <property type="term" value="F:ribonucleoside-diphosphate reductase activity, thioredoxin disulfide as acceptor"/>
    <property type="evidence" value="ECO:0007669"/>
    <property type="project" value="UniProtKB-EC"/>
</dbReference>
<evidence type="ECO:0000313" key="13">
    <source>
        <dbReference type="EMBL" id="QDP96399.1"/>
    </source>
</evidence>
<name>A0A516PYY8_9ACTN</name>
<evidence type="ECO:0000256" key="10">
    <source>
        <dbReference type="RuleBase" id="RU003410"/>
    </source>
</evidence>
<comment type="function">
    <text evidence="10">Provides the precursors necessary for DNA synthesis. Catalyzes the biosynthesis of deoxyribonucleotides from the corresponding ribonucleotides.</text>
</comment>
<dbReference type="Gene3D" id="3.20.70.20">
    <property type="match status" value="1"/>
</dbReference>
<dbReference type="InterPro" id="IPR039718">
    <property type="entry name" value="Rrm1"/>
</dbReference>
<dbReference type="InterPro" id="IPR013346">
    <property type="entry name" value="NrdE_NrdA_C"/>
</dbReference>
<dbReference type="SUPFAM" id="SSF51998">
    <property type="entry name" value="PFL-like glycyl radical enzymes"/>
    <property type="match status" value="1"/>
</dbReference>
<keyword evidence="5 9" id="KW-0067">ATP-binding</keyword>
<dbReference type="PRINTS" id="PR01183">
    <property type="entry name" value="RIBORDTASEM1"/>
</dbReference>
<evidence type="ECO:0000256" key="5">
    <source>
        <dbReference type="ARBA" id="ARBA00022840"/>
    </source>
</evidence>
<evidence type="ECO:0000256" key="4">
    <source>
        <dbReference type="ARBA" id="ARBA00022741"/>
    </source>
</evidence>
<dbReference type="InterPro" id="IPR008926">
    <property type="entry name" value="RNR_R1-su_N"/>
</dbReference>
<dbReference type="EMBL" id="CP041692">
    <property type="protein sequence ID" value="QDP96399.1"/>
    <property type="molecule type" value="Genomic_DNA"/>
</dbReference>
<feature type="compositionally biased region" description="Basic and acidic residues" evidence="11">
    <location>
        <begin position="838"/>
        <end position="848"/>
    </location>
</feature>
<keyword evidence="4 9" id="KW-0547">Nucleotide-binding</keyword>
<dbReference type="RefSeq" id="WP_143986365.1">
    <property type="nucleotide sequence ID" value="NZ_CP041692.1"/>
</dbReference>
<dbReference type="UniPathway" id="UPA00326"/>
<evidence type="ECO:0000256" key="8">
    <source>
        <dbReference type="ARBA" id="ARBA00047754"/>
    </source>
</evidence>
<dbReference type="InterPro" id="IPR005144">
    <property type="entry name" value="ATP-cone_dom"/>
</dbReference>
<dbReference type="EC" id="1.17.4.1" evidence="2 10"/>
<feature type="compositionally biased region" description="Low complexity" evidence="11">
    <location>
        <begin position="794"/>
        <end position="806"/>
    </location>
</feature>
<dbReference type="KEGG" id="mik:FOE78_11240"/>
<dbReference type="PANTHER" id="PTHR11573">
    <property type="entry name" value="RIBONUCLEOSIDE-DIPHOSPHATE REDUCTASE LARGE CHAIN"/>
    <property type="match status" value="1"/>
</dbReference>
<evidence type="ECO:0000259" key="12">
    <source>
        <dbReference type="PROSITE" id="PS51161"/>
    </source>
</evidence>
<dbReference type="CDD" id="cd01679">
    <property type="entry name" value="RNR_I"/>
    <property type="match status" value="1"/>
</dbReference>
<dbReference type="NCBIfam" id="NF005101">
    <property type="entry name" value="PRK06539.1"/>
    <property type="match status" value="1"/>
</dbReference>
<keyword evidence="7 10" id="KW-0215">Deoxyribonucleotide synthesis</keyword>
<keyword evidence="14" id="KW-1185">Reference proteome</keyword>
<evidence type="ECO:0000256" key="6">
    <source>
        <dbReference type="ARBA" id="ARBA00023002"/>
    </source>
</evidence>
<dbReference type="GO" id="GO:0005971">
    <property type="term" value="C:ribonucleoside-diphosphate reductase complex"/>
    <property type="evidence" value="ECO:0007669"/>
    <property type="project" value="TreeGrafter"/>
</dbReference>
<dbReference type="Pfam" id="PF00317">
    <property type="entry name" value="Ribonuc_red_lgN"/>
    <property type="match status" value="1"/>
</dbReference>
<dbReference type="InterPro" id="IPR013509">
    <property type="entry name" value="RNR_lsu_N"/>
</dbReference>
<evidence type="ECO:0000256" key="3">
    <source>
        <dbReference type="ARBA" id="ARBA00022533"/>
    </source>
</evidence>
<gene>
    <name evidence="13" type="ORF">FOE78_11240</name>
</gene>
<keyword evidence="3" id="KW-0021">Allosteric enzyme</keyword>
<dbReference type="Proteomes" id="UP000319263">
    <property type="component" value="Chromosome"/>
</dbReference>